<dbReference type="eggNOG" id="COG3153">
    <property type="taxonomic scope" value="Bacteria"/>
</dbReference>
<evidence type="ECO:0000313" key="3">
    <source>
        <dbReference type="Proteomes" id="UP000005632"/>
    </source>
</evidence>
<dbReference type="OrthoDB" id="4016818at2"/>
<dbReference type="AlphaFoldDB" id="G8QRC3"/>
<dbReference type="PROSITE" id="PS51186">
    <property type="entry name" value="GNAT"/>
    <property type="match status" value="1"/>
</dbReference>
<protein>
    <recommendedName>
        <fullName evidence="1">N-acetyltransferase domain-containing protein</fullName>
    </recommendedName>
</protein>
<dbReference type="KEGG" id="sgp:SpiGrapes_0950"/>
<dbReference type="GO" id="GO:0016747">
    <property type="term" value="F:acyltransferase activity, transferring groups other than amino-acyl groups"/>
    <property type="evidence" value="ECO:0007669"/>
    <property type="project" value="InterPro"/>
</dbReference>
<dbReference type="SUPFAM" id="SSF55729">
    <property type="entry name" value="Acyl-CoA N-acyltransferases (Nat)"/>
    <property type="match status" value="1"/>
</dbReference>
<dbReference type="InterPro" id="IPR000182">
    <property type="entry name" value="GNAT_dom"/>
</dbReference>
<proteinExistence type="predicted"/>
<evidence type="ECO:0000313" key="2">
    <source>
        <dbReference type="EMBL" id="AEV28776.1"/>
    </source>
</evidence>
<dbReference type="Gene3D" id="3.40.630.30">
    <property type="match status" value="1"/>
</dbReference>
<sequence>MSDMLVKLYALPPVSPVLAAVENQGITIRRAMAPDKPRIVEWVKTHSSLSASGEADVCFSHTPISLFVATRGKEIVGYACYNATAPDFFGPTRVLDSEQGKQIGKALLLRSLHALHDEGYAYAIIGGVGPQQFYEKCVAATLIEDSKPGIYKDYLGAKE</sequence>
<dbReference type="STRING" id="158190.SpiGrapes_0950"/>
<dbReference type="HOGENOM" id="CLU_118578_0_0_12"/>
<dbReference type="Proteomes" id="UP000005632">
    <property type="component" value="Chromosome"/>
</dbReference>
<organism evidence="2 3">
    <name type="scientific">Sphaerochaeta pleomorpha (strain ATCC BAA-1885 / DSM 22778 / Grapes)</name>
    <dbReference type="NCBI Taxonomy" id="158190"/>
    <lineage>
        <taxon>Bacteria</taxon>
        <taxon>Pseudomonadati</taxon>
        <taxon>Spirochaetota</taxon>
        <taxon>Spirochaetia</taxon>
        <taxon>Spirochaetales</taxon>
        <taxon>Sphaerochaetaceae</taxon>
        <taxon>Sphaerochaeta</taxon>
    </lineage>
</organism>
<evidence type="ECO:0000259" key="1">
    <source>
        <dbReference type="PROSITE" id="PS51186"/>
    </source>
</evidence>
<accession>G8QRC3</accession>
<gene>
    <name evidence="2" type="ordered locus">SpiGrapes_0950</name>
</gene>
<name>G8QRC3_SPHPG</name>
<reference evidence="2 3" key="1">
    <citation type="submission" date="2011-11" db="EMBL/GenBank/DDBJ databases">
        <title>Complete sequence of Spirochaeta sp. grapes.</title>
        <authorList>
            <consortium name="US DOE Joint Genome Institute"/>
            <person name="Lucas S."/>
            <person name="Han J."/>
            <person name="Lapidus A."/>
            <person name="Cheng J.-F."/>
            <person name="Goodwin L."/>
            <person name="Pitluck S."/>
            <person name="Peters L."/>
            <person name="Ovchinnikova G."/>
            <person name="Munk A.C."/>
            <person name="Detter J.C."/>
            <person name="Han C."/>
            <person name="Tapia R."/>
            <person name="Land M."/>
            <person name="Hauser L."/>
            <person name="Kyrpides N."/>
            <person name="Ivanova N."/>
            <person name="Pagani I."/>
            <person name="Ritalahtilisa K."/>
            <person name="Loeffler F."/>
            <person name="Woyke T."/>
        </authorList>
    </citation>
    <scope>NUCLEOTIDE SEQUENCE [LARGE SCALE GENOMIC DNA]</scope>
    <source>
        <strain evidence="3">ATCC BAA-1885 / DSM 22778 / Grapes</strain>
    </source>
</reference>
<keyword evidence="3" id="KW-1185">Reference proteome</keyword>
<dbReference type="Pfam" id="PF00583">
    <property type="entry name" value="Acetyltransf_1"/>
    <property type="match status" value="1"/>
</dbReference>
<dbReference type="InterPro" id="IPR016181">
    <property type="entry name" value="Acyl_CoA_acyltransferase"/>
</dbReference>
<dbReference type="RefSeq" id="WP_014269625.1">
    <property type="nucleotide sequence ID" value="NC_016633.1"/>
</dbReference>
<dbReference type="EMBL" id="CP003155">
    <property type="protein sequence ID" value="AEV28776.1"/>
    <property type="molecule type" value="Genomic_DNA"/>
</dbReference>
<feature type="domain" description="N-acetyltransferase" evidence="1">
    <location>
        <begin position="26"/>
        <end position="159"/>
    </location>
</feature>